<accession>A0A3M5RIC5</accession>
<dbReference type="EMBL" id="RBTT01000167">
    <property type="protein sequence ID" value="RMU08792.1"/>
    <property type="molecule type" value="Genomic_DNA"/>
</dbReference>
<dbReference type="Proteomes" id="UP000274212">
    <property type="component" value="Unassembled WGS sequence"/>
</dbReference>
<evidence type="ECO:0000313" key="1">
    <source>
        <dbReference type="EMBL" id="RMU08792.1"/>
    </source>
</evidence>
<evidence type="ECO:0000313" key="2">
    <source>
        <dbReference type="Proteomes" id="UP000274212"/>
    </source>
</evidence>
<sequence>MNRLFQRLHPRLVGKTLMVEHAIEFTDARGQIGDVAEAVQQCVGFLMQGVLERWRETITQGAKQAAGVGFLLGQPGICGAVLRIDDLQIEHDRLQIQQGFRVCGVDEQLERFGAYMCRPVLEIALRVTHLLQAFFSGRQVLQKVLTRTAQIDLAPPFVAIFPGLRALIGRRAAITCFDRFAHVQALEHVRQQQKISRNVATADLCFFKNALLKVRFDLTEVLMRAQRITTHRRRQLLCFALCTAQRGDGLGDLDLVFVRALPFPKGRLIGGQLHAQVVENGERVIEGNDQRAVLIVDAALPEDIGAQRCP</sequence>
<protein>
    <submittedName>
        <fullName evidence="1">Uncharacterized protein</fullName>
    </submittedName>
</protein>
<organism evidence="1 2">
    <name type="scientific">Pseudomonas syringae pv. coriandricola</name>
    <dbReference type="NCBI Taxonomy" id="264453"/>
    <lineage>
        <taxon>Bacteria</taxon>
        <taxon>Pseudomonadati</taxon>
        <taxon>Pseudomonadota</taxon>
        <taxon>Gammaproteobacteria</taxon>
        <taxon>Pseudomonadales</taxon>
        <taxon>Pseudomonadaceae</taxon>
        <taxon>Pseudomonas</taxon>
    </lineage>
</organism>
<reference evidence="1 2" key="1">
    <citation type="submission" date="2018-08" db="EMBL/GenBank/DDBJ databases">
        <title>Recombination of ecologically and evolutionarily significant loci maintains genetic cohesion in the Pseudomonas syringae species complex.</title>
        <authorList>
            <person name="Dillon M."/>
            <person name="Thakur S."/>
            <person name="Almeida R.N.D."/>
            <person name="Weir B.S."/>
            <person name="Guttman D.S."/>
        </authorList>
    </citation>
    <scope>NUCLEOTIDE SEQUENCE [LARGE SCALE GENOMIC DNA]</scope>
    <source>
        <strain evidence="1 2">ICMP 9829</strain>
    </source>
</reference>
<name>A0A3M5RIC5_9PSED</name>
<gene>
    <name evidence="1" type="ORF">ALP36_03250</name>
</gene>
<proteinExistence type="predicted"/>
<comment type="caution">
    <text evidence="1">The sequence shown here is derived from an EMBL/GenBank/DDBJ whole genome shotgun (WGS) entry which is preliminary data.</text>
</comment>
<dbReference type="AlphaFoldDB" id="A0A3M5RIC5"/>